<dbReference type="NCBIfam" id="TIGR01167">
    <property type="entry name" value="LPXTG_anchor"/>
    <property type="match status" value="1"/>
</dbReference>
<evidence type="ECO:0000256" key="1">
    <source>
        <dbReference type="ARBA" id="ARBA00022512"/>
    </source>
</evidence>
<keyword evidence="4" id="KW-0572">Peptidoglycan-anchor</keyword>
<comment type="caution">
    <text evidence="9">The sequence shown here is derived from an EMBL/GenBank/DDBJ whole genome shotgun (WGS) entry which is preliminary data.</text>
</comment>
<feature type="chain" id="PRO_5009178012" description="Gram-positive cocci surface proteins LPxTG domain-containing protein" evidence="7">
    <location>
        <begin position="28"/>
        <end position="134"/>
    </location>
</feature>
<gene>
    <name evidence="9" type="ORF">BCR25_15660</name>
</gene>
<feature type="signal peptide" evidence="7">
    <location>
        <begin position="1"/>
        <end position="27"/>
    </location>
</feature>
<dbReference type="InterPro" id="IPR019931">
    <property type="entry name" value="LPXTG_anchor"/>
</dbReference>
<evidence type="ECO:0000259" key="8">
    <source>
        <dbReference type="Pfam" id="PF00746"/>
    </source>
</evidence>
<protein>
    <recommendedName>
        <fullName evidence="8">Gram-positive cocci surface proteins LPxTG domain-containing protein</fullName>
    </recommendedName>
</protein>
<sequence length="134" mass="14176">MKRKFILGITFLMTIVVLFVGHSSAFATNGGVVQTKGRITFYEESASTEPTSSASTEPTSSASTEPTSSASTEPTSSASTEPFDSGSVGKPIGRLPSTGEMVRAGFVIGGLGLIVSGLFFLYRKRRKNEEGENR</sequence>
<proteinExistence type="predicted"/>
<dbReference type="EMBL" id="MIJY01000005">
    <property type="protein sequence ID" value="OEG18638.1"/>
    <property type="molecule type" value="Genomic_DNA"/>
</dbReference>
<keyword evidence="6" id="KW-0472">Membrane</keyword>
<keyword evidence="1" id="KW-0134">Cell wall</keyword>
<evidence type="ECO:0000313" key="9">
    <source>
        <dbReference type="EMBL" id="OEG18638.1"/>
    </source>
</evidence>
<dbReference type="PATRIC" id="fig|332950.4.peg.737"/>
<dbReference type="RefSeq" id="WP_069662487.1">
    <property type="nucleotide sequence ID" value="NZ_JBHUJJ010000002.1"/>
</dbReference>
<keyword evidence="3 7" id="KW-0732">Signal</keyword>
<evidence type="ECO:0000256" key="2">
    <source>
        <dbReference type="ARBA" id="ARBA00022525"/>
    </source>
</evidence>
<evidence type="ECO:0000256" key="7">
    <source>
        <dbReference type="SAM" id="SignalP"/>
    </source>
</evidence>
<reference evidence="10" key="1">
    <citation type="submission" date="2016-09" db="EMBL/GenBank/DDBJ databases">
        <authorList>
            <person name="Gulvik C.A."/>
        </authorList>
    </citation>
    <scope>NUCLEOTIDE SEQUENCE [LARGE SCALE GENOMIC DNA]</scope>
    <source>
        <strain evidence="10">LMG 8895</strain>
    </source>
</reference>
<evidence type="ECO:0000313" key="10">
    <source>
        <dbReference type="Proteomes" id="UP000095094"/>
    </source>
</evidence>
<accession>A0A1E5H0W9</accession>
<feature type="domain" description="Gram-positive cocci surface proteins LPxTG" evidence="8">
    <location>
        <begin position="93"/>
        <end position="128"/>
    </location>
</feature>
<feature type="region of interest" description="Disordered" evidence="5">
    <location>
        <begin position="44"/>
        <end position="96"/>
    </location>
</feature>
<keyword evidence="6" id="KW-0812">Transmembrane</keyword>
<keyword evidence="2" id="KW-0964">Secreted</keyword>
<feature type="compositionally biased region" description="Low complexity" evidence="5">
    <location>
        <begin position="44"/>
        <end position="82"/>
    </location>
</feature>
<keyword evidence="6" id="KW-1133">Transmembrane helix</keyword>
<evidence type="ECO:0000256" key="5">
    <source>
        <dbReference type="SAM" id="MobiDB-lite"/>
    </source>
</evidence>
<keyword evidence="10" id="KW-1185">Reference proteome</keyword>
<dbReference type="Pfam" id="PF00746">
    <property type="entry name" value="Gram_pos_anchor"/>
    <property type="match status" value="1"/>
</dbReference>
<dbReference type="Proteomes" id="UP000095094">
    <property type="component" value="Unassembled WGS sequence"/>
</dbReference>
<evidence type="ECO:0000256" key="3">
    <source>
        <dbReference type="ARBA" id="ARBA00022729"/>
    </source>
</evidence>
<feature type="transmembrane region" description="Helical" evidence="6">
    <location>
        <begin position="101"/>
        <end position="122"/>
    </location>
</feature>
<evidence type="ECO:0000256" key="6">
    <source>
        <dbReference type="SAM" id="Phobius"/>
    </source>
</evidence>
<organism evidence="9 10">
    <name type="scientific">Enterococcus termitis</name>
    <dbReference type="NCBI Taxonomy" id="332950"/>
    <lineage>
        <taxon>Bacteria</taxon>
        <taxon>Bacillati</taxon>
        <taxon>Bacillota</taxon>
        <taxon>Bacilli</taxon>
        <taxon>Lactobacillales</taxon>
        <taxon>Enterococcaceae</taxon>
        <taxon>Enterococcus</taxon>
    </lineage>
</organism>
<evidence type="ECO:0000256" key="4">
    <source>
        <dbReference type="ARBA" id="ARBA00023088"/>
    </source>
</evidence>
<dbReference type="AlphaFoldDB" id="A0A1E5H0W9"/>
<name>A0A1E5H0W9_9ENTE</name>